<dbReference type="EMBL" id="CABFUZ020000132">
    <property type="protein sequence ID" value="VVM06862.1"/>
    <property type="molecule type" value="Genomic_DNA"/>
</dbReference>
<dbReference type="Pfam" id="PF11287">
    <property type="entry name" value="DUF3088"/>
    <property type="match status" value="1"/>
</dbReference>
<sequence length="115" mass="12762">MKDLLFLLSSGFTDGEGAPYYCPHCAIFEGLVALYPKLAEELTIRRVAYPRPRPEIVGLLGEENQSCPVLILHQEPPASCSDLAWRKANGRPFLDDPTAIGHYLARVYGVPRPHS</sequence>
<evidence type="ECO:0008006" key="3">
    <source>
        <dbReference type="Google" id="ProtNLM"/>
    </source>
</evidence>
<dbReference type="InterPro" id="IPR021439">
    <property type="entry name" value="DUF3088"/>
</dbReference>
<gene>
    <name evidence="1" type="ORF">MAMC_01302</name>
</gene>
<accession>A0A5E6MBB8</accession>
<reference evidence="1" key="1">
    <citation type="submission" date="2019-09" db="EMBL/GenBank/DDBJ databases">
        <authorList>
            <person name="Cremers G."/>
        </authorList>
    </citation>
    <scope>NUCLEOTIDE SEQUENCE [LARGE SCALE GENOMIC DNA]</scope>
    <source>
        <strain evidence="1">3B</strain>
    </source>
</reference>
<dbReference type="OrthoDB" id="8719074at2"/>
<proteinExistence type="predicted"/>
<protein>
    <recommendedName>
        <fullName evidence="3">DUF3088 domain-containing protein</fullName>
    </recommendedName>
</protein>
<keyword evidence="2" id="KW-1185">Reference proteome</keyword>
<evidence type="ECO:0000313" key="2">
    <source>
        <dbReference type="Proteomes" id="UP000381693"/>
    </source>
</evidence>
<evidence type="ECO:0000313" key="1">
    <source>
        <dbReference type="EMBL" id="VVM06862.1"/>
    </source>
</evidence>
<comment type="caution">
    <text evidence="1">The sequence shown here is derived from an EMBL/GenBank/DDBJ whole genome shotgun (WGS) entry which is preliminary data.</text>
</comment>
<name>A0A5E6MBB8_9BACT</name>
<organism evidence="1 2">
    <name type="scientific">Methylacidimicrobium cyclopophantes</name>
    <dbReference type="NCBI Taxonomy" id="1041766"/>
    <lineage>
        <taxon>Bacteria</taxon>
        <taxon>Pseudomonadati</taxon>
        <taxon>Verrucomicrobiota</taxon>
        <taxon>Methylacidimicrobium</taxon>
    </lineage>
</organism>
<dbReference type="Proteomes" id="UP000381693">
    <property type="component" value="Unassembled WGS sequence"/>
</dbReference>
<dbReference type="AlphaFoldDB" id="A0A5E6MBB8"/>
<dbReference type="RefSeq" id="WP_142525317.1">
    <property type="nucleotide sequence ID" value="NZ_CABFUZ020000132.1"/>
</dbReference>